<proteinExistence type="predicted"/>
<dbReference type="EMBL" id="MTKP01000285">
    <property type="protein sequence ID" value="RWX46289.1"/>
    <property type="molecule type" value="Genomic_DNA"/>
</dbReference>
<dbReference type="Pfam" id="PF13175">
    <property type="entry name" value="AAA_15"/>
    <property type="match status" value="1"/>
</dbReference>
<gene>
    <name evidence="2" type="ORF">VT98_12852</name>
</gene>
<name>A0A3S3RRR3_9BACT</name>
<dbReference type="Gene3D" id="3.40.50.300">
    <property type="entry name" value="P-loop containing nucleotide triphosphate hydrolases"/>
    <property type="match status" value="1"/>
</dbReference>
<dbReference type="InterPro" id="IPR041685">
    <property type="entry name" value="AAA_GajA/Old/RecF-like"/>
</dbReference>
<protein>
    <submittedName>
        <fullName evidence="2">AAA domain-containing protein</fullName>
    </submittedName>
</protein>
<dbReference type="GO" id="GO:0006302">
    <property type="term" value="P:double-strand break repair"/>
    <property type="evidence" value="ECO:0007669"/>
    <property type="project" value="TreeGrafter"/>
</dbReference>
<evidence type="ECO:0000313" key="2">
    <source>
        <dbReference type="EMBL" id="RWX46289.1"/>
    </source>
</evidence>
<comment type="caution">
    <text evidence="2">The sequence shown here is derived from an EMBL/GenBank/DDBJ whole genome shotgun (WGS) entry which is preliminary data.</text>
</comment>
<dbReference type="AlphaFoldDB" id="A0A3S3RRR3"/>
<evidence type="ECO:0000259" key="1">
    <source>
        <dbReference type="Pfam" id="PF13175"/>
    </source>
</evidence>
<dbReference type="PANTHER" id="PTHR32182:SF22">
    <property type="entry name" value="ATP-DEPENDENT ENDONUCLEASE, OLD FAMILY-RELATED"/>
    <property type="match status" value="1"/>
</dbReference>
<dbReference type="InterPro" id="IPR027417">
    <property type="entry name" value="P-loop_NTPase"/>
</dbReference>
<keyword evidence="3" id="KW-1185">Reference proteome</keyword>
<dbReference type="PANTHER" id="PTHR32182">
    <property type="entry name" value="DNA REPLICATION AND REPAIR PROTEIN RECF"/>
    <property type="match status" value="1"/>
</dbReference>
<dbReference type="SUPFAM" id="SSF52540">
    <property type="entry name" value="P-loop containing nucleoside triphosphate hydrolases"/>
    <property type="match status" value="1"/>
</dbReference>
<sequence>MKIQRLEIENFRGIREMLIDFHPRLNVFAGKNGVGKTTVLEALSKALGVARLHHVTGNERHNLESNAIIYQNHIQINKKQANIRLQLSFREKTVSTSVSSNPEKITSDLFTYFPEADVNLPYKAFAEDRTTIVGIWSPTEKTKTVLQK</sequence>
<feature type="domain" description="Endonuclease GajA/Old nuclease/RecF-like AAA" evidence="1">
    <location>
        <begin position="1"/>
        <end position="94"/>
    </location>
</feature>
<reference evidence="2 3" key="1">
    <citation type="submission" date="2017-01" db="EMBL/GenBank/DDBJ databases">
        <title>The cable genome- insights into the physiology and evolution of filamentous bacteria capable of sulfide oxidation via long distance electron transfer.</title>
        <authorList>
            <person name="Schreiber L."/>
            <person name="Bjerg J.T."/>
            <person name="Boggild A."/>
            <person name="Van De Vossenberg J."/>
            <person name="Meysman F."/>
            <person name="Nielsen L.P."/>
            <person name="Schramm A."/>
            <person name="Kjeldsen K.U."/>
        </authorList>
    </citation>
    <scope>NUCLEOTIDE SEQUENCE [LARGE SCALE GENOMIC DNA]</scope>
    <source>
        <strain evidence="2">A1</strain>
    </source>
</reference>
<accession>A0A3S3RRR3</accession>
<dbReference type="Proteomes" id="UP000288086">
    <property type="component" value="Unassembled WGS sequence"/>
</dbReference>
<evidence type="ECO:0000313" key="3">
    <source>
        <dbReference type="Proteomes" id="UP000288086"/>
    </source>
</evidence>
<organism evidence="2 3">
    <name type="scientific">Candidatus Electrothrix communis</name>
    <dbReference type="NCBI Taxonomy" id="1859133"/>
    <lineage>
        <taxon>Bacteria</taxon>
        <taxon>Pseudomonadati</taxon>
        <taxon>Thermodesulfobacteriota</taxon>
        <taxon>Desulfobulbia</taxon>
        <taxon>Desulfobulbales</taxon>
        <taxon>Desulfobulbaceae</taxon>
        <taxon>Candidatus Electrothrix</taxon>
    </lineage>
</organism>
<dbReference type="GO" id="GO:0000731">
    <property type="term" value="P:DNA synthesis involved in DNA repair"/>
    <property type="evidence" value="ECO:0007669"/>
    <property type="project" value="TreeGrafter"/>
</dbReference>